<evidence type="ECO:0000313" key="2">
    <source>
        <dbReference type="EMBL" id="PCI72954.1"/>
    </source>
</evidence>
<dbReference type="InterPro" id="IPR045079">
    <property type="entry name" value="Oxoprolinase-like"/>
</dbReference>
<evidence type="ECO:0000313" key="3">
    <source>
        <dbReference type="Proteomes" id="UP000218767"/>
    </source>
</evidence>
<gene>
    <name evidence="2" type="ORF">COB20_16540</name>
</gene>
<proteinExistence type="predicted"/>
<comment type="caution">
    <text evidence="2">The sequence shown here is derived from an EMBL/GenBank/DDBJ whole genome shotgun (WGS) entry which is preliminary data.</text>
</comment>
<dbReference type="PANTHER" id="PTHR11365:SF23">
    <property type="entry name" value="HYPOTHETICAL 5-OXOPROLINASE (EUROFUNG)-RELATED"/>
    <property type="match status" value="1"/>
</dbReference>
<dbReference type="Proteomes" id="UP000218767">
    <property type="component" value="Unassembled WGS sequence"/>
</dbReference>
<dbReference type="AlphaFoldDB" id="A0A2A4WRZ2"/>
<protein>
    <submittedName>
        <fullName evidence="2">5-oxoprolinase</fullName>
    </submittedName>
</protein>
<reference evidence="3" key="1">
    <citation type="submission" date="2017-08" db="EMBL/GenBank/DDBJ databases">
        <title>A dynamic microbial community with high functional redundancy inhabits the cold, oxic subseafloor aquifer.</title>
        <authorList>
            <person name="Tully B.J."/>
            <person name="Wheat C.G."/>
            <person name="Glazer B.T."/>
            <person name="Huber J.A."/>
        </authorList>
    </citation>
    <scope>NUCLEOTIDE SEQUENCE [LARGE SCALE GENOMIC DNA]</scope>
</reference>
<dbReference type="EMBL" id="NVUL01000134">
    <property type="protein sequence ID" value="PCI72954.1"/>
    <property type="molecule type" value="Genomic_DNA"/>
</dbReference>
<dbReference type="GO" id="GO:0006749">
    <property type="term" value="P:glutathione metabolic process"/>
    <property type="evidence" value="ECO:0007669"/>
    <property type="project" value="TreeGrafter"/>
</dbReference>
<feature type="domain" description="Hydantoinase B/oxoprolinase" evidence="1">
    <location>
        <begin position="3"/>
        <end position="512"/>
    </location>
</feature>
<accession>A0A2A4WRZ2</accession>
<name>A0A2A4WRZ2_9GAMM</name>
<evidence type="ECO:0000259" key="1">
    <source>
        <dbReference type="Pfam" id="PF02538"/>
    </source>
</evidence>
<dbReference type="PANTHER" id="PTHR11365">
    <property type="entry name" value="5-OXOPROLINASE RELATED"/>
    <property type="match status" value="1"/>
</dbReference>
<dbReference type="InterPro" id="IPR003692">
    <property type="entry name" value="Hydantoinase_B"/>
</dbReference>
<dbReference type="GO" id="GO:0017168">
    <property type="term" value="F:5-oxoprolinase (ATP-hydrolyzing) activity"/>
    <property type="evidence" value="ECO:0007669"/>
    <property type="project" value="TreeGrafter"/>
</dbReference>
<dbReference type="GO" id="GO:0005829">
    <property type="term" value="C:cytosol"/>
    <property type="evidence" value="ECO:0007669"/>
    <property type="project" value="TreeGrafter"/>
</dbReference>
<organism evidence="2 3">
    <name type="scientific">SAR86 cluster bacterium</name>
    <dbReference type="NCBI Taxonomy" id="2030880"/>
    <lineage>
        <taxon>Bacteria</taxon>
        <taxon>Pseudomonadati</taxon>
        <taxon>Pseudomonadota</taxon>
        <taxon>Gammaproteobacteria</taxon>
        <taxon>SAR86 cluster</taxon>
    </lineage>
</organism>
<dbReference type="Pfam" id="PF02538">
    <property type="entry name" value="Hydantoinase_B"/>
    <property type="match status" value="1"/>
</dbReference>
<sequence length="519" mass="55730">MNSIELTLFSSRVSAICDEMGTVLRRTAFSPNIKDRLDFSCALFSTKGQLFAQAAHIPVHLGSMAFAMESIIENRQWRGGDMLVLNDPYLGGTHLPDVTLIAPVFVEQGRSLIGFVANRAHHANIGCDTPGSMPISSSLEEEGLIIPPTLLFKSGQLQQAALSLLQMKGDSLSGDFAAQAGANTLGVQRLQSLLATMSINDYEQGMKDLNDYADRITANTIAGLQVGEYSFTDYLDDDGCGQSNIKLALTLRIRPDRLELDFRDSSEQVAGNLNCPESVVAAAAFYCIRCLLPEDPPACEGLFRRIHLLTRPGSIVNAKRPAAVAAGNVETSSRLVDLVFGALAKALPGRIPAASQGTMNNVAMGHIDDETGSRWDYYETLAGGIGGGPTTPGRDAVHSHMTNTLNTPIESLEMHYPLRVHCYAVRRGSGGKGKHAGGAGITREYEFLDQAQLSLLCERRLVSPWGLNEGGEGMRGRNSLNGETLPGKCSVIVKKGDRLLIETPGGGAWGKPTSLIFPD</sequence>